<dbReference type="InterPro" id="IPR001245">
    <property type="entry name" value="Ser-Thr/Tyr_kinase_cat_dom"/>
</dbReference>
<protein>
    <recommendedName>
        <fullName evidence="4">Protein kinase domain-containing protein</fullName>
    </recommendedName>
</protein>
<evidence type="ECO:0000313" key="6">
    <source>
        <dbReference type="Proteomes" id="UP000678499"/>
    </source>
</evidence>
<dbReference type="InterPro" id="IPR011009">
    <property type="entry name" value="Kinase-like_dom_sf"/>
</dbReference>
<evidence type="ECO:0000256" key="3">
    <source>
        <dbReference type="PIRSR" id="PIRSR000615-3"/>
    </source>
</evidence>
<keyword evidence="2" id="KW-0547">Nucleotide-binding</keyword>
<dbReference type="PANTHER" id="PTHR24416:SF481">
    <property type="entry name" value="TIE-LIKE RECEPTOR TYROSINE KINASE"/>
    <property type="match status" value="1"/>
</dbReference>
<dbReference type="Proteomes" id="UP000678499">
    <property type="component" value="Unassembled WGS sequence"/>
</dbReference>
<proteinExistence type="predicted"/>
<dbReference type="GO" id="GO:0046872">
    <property type="term" value="F:metal ion binding"/>
    <property type="evidence" value="ECO:0007669"/>
    <property type="project" value="UniProtKB-KW"/>
</dbReference>
<dbReference type="InterPro" id="IPR050122">
    <property type="entry name" value="RTK"/>
</dbReference>
<dbReference type="SUPFAM" id="SSF56112">
    <property type="entry name" value="Protein kinase-like (PK-like)"/>
    <property type="match status" value="1"/>
</dbReference>
<dbReference type="GO" id="GO:0005524">
    <property type="term" value="F:ATP binding"/>
    <property type="evidence" value="ECO:0007669"/>
    <property type="project" value="UniProtKB-KW"/>
</dbReference>
<dbReference type="PROSITE" id="PS00109">
    <property type="entry name" value="PROTEIN_KINASE_TYR"/>
    <property type="match status" value="1"/>
</dbReference>
<feature type="binding site" evidence="2">
    <location>
        <position position="260"/>
    </location>
    <ligand>
        <name>ATP</name>
        <dbReference type="ChEBI" id="CHEBI:30616"/>
    </ligand>
</feature>
<dbReference type="Gene3D" id="3.30.200.20">
    <property type="entry name" value="Phosphorylase Kinase, domain 1"/>
    <property type="match status" value="1"/>
</dbReference>
<keyword evidence="3" id="KW-0479">Metal-binding</keyword>
<dbReference type="InterPro" id="IPR000719">
    <property type="entry name" value="Prot_kinase_dom"/>
</dbReference>
<dbReference type="PROSITE" id="PS50011">
    <property type="entry name" value="PROTEIN_KINASE_DOM"/>
    <property type="match status" value="1"/>
</dbReference>
<feature type="binding site" evidence="3">
    <location>
        <position position="261"/>
    </location>
    <ligand>
        <name>Mg(2+)</name>
        <dbReference type="ChEBI" id="CHEBI:18420"/>
    </ligand>
</feature>
<feature type="binding site" evidence="3">
    <location>
        <position position="274"/>
    </location>
    <ligand>
        <name>Mg(2+)</name>
        <dbReference type="ChEBI" id="CHEBI:18420"/>
    </ligand>
</feature>
<dbReference type="PANTHER" id="PTHR24416">
    <property type="entry name" value="TYROSINE-PROTEIN KINASE RECEPTOR"/>
    <property type="match status" value="1"/>
</dbReference>
<feature type="active site" description="Proton acceptor" evidence="1">
    <location>
        <position position="256"/>
    </location>
</feature>
<evidence type="ECO:0000313" key="5">
    <source>
        <dbReference type="EMBL" id="CAD7278076.1"/>
    </source>
</evidence>
<dbReference type="OrthoDB" id="3256376at2759"/>
<evidence type="ECO:0000256" key="2">
    <source>
        <dbReference type="PIRSR" id="PIRSR000615-2"/>
    </source>
</evidence>
<keyword evidence="3" id="KW-0460">Magnesium</keyword>
<dbReference type="Gene3D" id="1.10.510.10">
    <property type="entry name" value="Transferase(Phosphotransferase) domain 1"/>
    <property type="match status" value="1"/>
</dbReference>
<reference evidence="5" key="1">
    <citation type="submission" date="2020-11" db="EMBL/GenBank/DDBJ databases">
        <authorList>
            <person name="Tran Van P."/>
        </authorList>
    </citation>
    <scope>NUCLEOTIDE SEQUENCE</scope>
</reference>
<dbReference type="Pfam" id="PF07714">
    <property type="entry name" value="PK_Tyr_Ser-Thr"/>
    <property type="match status" value="2"/>
</dbReference>
<dbReference type="EMBL" id="OA883138">
    <property type="protein sequence ID" value="CAD7278076.1"/>
    <property type="molecule type" value="Genomic_DNA"/>
</dbReference>
<evidence type="ECO:0000256" key="1">
    <source>
        <dbReference type="PIRSR" id="PIRSR000615-1"/>
    </source>
</evidence>
<evidence type="ECO:0000259" key="4">
    <source>
        <dbReference type="PROSITE" id="PS50011"/>
    </source>
</evidence>
<dbReference type="InterPro" id="IPR020635">
    <property type="entry name" value="Tyr_kinase_cat_dom"/>
</dbReference>
<dbReference type="FunFam" id="1.10.510.10:FF:000986">
    <property type="entry name" value="Protein tyrosine kinase 2aa"/>
    <property type="match status" value="1"/>
</dbReference>
<sequence>MPQLLGLAWHVADVQSARGSNPRQPKWSPWEFPREKLKLLNVIGEGHFGQNPFHVFYEDCELSWSDSPKISSTGNIPTMQISSLEGVWKAEADGICGFEEICTVAVKTVKPGCATEREKRDLLRELKLMEQLSPHPNIVALIGCCSQYEPYYLIMEYVVHGKLLTYLRDARKKQSYYNLGKDTWSSIPDGHQGFGPGVPRGWSDQLIHSESGSWSDIQIPAEDRGEVLSSRDLTRFAYQISRGMEYLSSKGIIHRDLAARNVLVDRNKVCKIADFGLSRHVSSGDSEFYEQKTRVSNVFLLTYEILFLSKFRVWSRGALPIRWMAPESLYVSIFTTKSDVWSFGVVLWEIVTLGSTPYPGMSAREVMRRVREGYRLERPKHCKSELYRIITRCWLHDPTKRPEFTELCDELANLLESHTGYVDLENFPCDEYYDLHDDARSTGEKI</sequence>
<gene>
    <name evidence="5" type="ORF">NMOB1V02_LOCUS5790</name>
</gene>
<dbReference type="AlphaFoldDB" id="A0A7R9BN37"/>
<accession>A0A7R9BN37</accession>
<keyword evidence="2" id="KW-0067">ATP-binding</keyword>
<dbReference type="CDD" id="cd00192">
    <property type="entry name" value="PTKc"/>
    <property type="match status" value="1"/>
</dbReference>
<dbReference type="GO" id="GO:0007169">
    <property type="term" value="P:cell surface receptor protein tyrosine kinase signaling pathway"/>
    <property type="evidence" value="ECO:0007669"/>
    <property type="project" value="TreeGrafter"/>
</dbReference>
<name>A0A7R9BN37_9CRUS</name>
<dbReference type="InterPro" id="IPR008266">
    <property type="entry name" value="Tyr_kinase_AS"/>
</dbReference>
<dbReference type="SMART" id="SM00219">
    <property type="entry name" value="TyrKc"/>
    <property type="match status" value="1"/>
</dbReference>
<keyword evidence="6" id="KW-1185">Reference proteome</keyword>
<dbReference type="PIRSF" id="PIRSF000615">
    <property type="entry name" value="TyrPK_CSF1-R"/>
    <property type="match status" value="1"/>
</dbReference>
<feature type="domain" description="Protein kinase" evidence="4">
    <location>
        <begin position="37"/>
        <end position="421"/>
    </location>
</feature>
<dbReference type="EMBL" id="CAJPEX010001101">
    <property type="protein sequence ID" value="CAG0918228.1"/>
    <property type="molecule type" value="Genomic_DNA"/>
</dbReference>
<dbReference type="GO" id="GO:0043235">
    <property type="term" value="C:receptor complex"/>
    <property type="evidence" value="ECO:0007669"/>
    <property type="project" value="TreeGrafter"/>
</dbReference>
<dbReference type="GO" id="GO:0004714">
    <property type="term" value="F:transmembrane receptor protein tyrosine kinase activity"/>
    <property type="evidence" value="ECO:0007669"/>
    <property type="project" value="TreeGrafter"/>
</dbReference>
<feature type="binding site" evidence="2">
    <location>
        <position position="107"/>
    </location>
    <ligand>
        <name>ATP</name>
        <dbReference type="ChEBI" id="CHEBI:30616"/>
    </ligand>
</feature>
<organism evidence="5">
    <name type="scientific">Notodromas monacha</name>
    <dbReference type="NCBI Taxonomy" id="399045"/>
    <lineage>
        <taxon>Eukaryota</taxon>
        <taxon>Metazoa</taxon>
        <taxon>Ecdysozoa</taxon>
        <taxon>Arthropoda</taxon>
        <taxon>Crustacea</taxon>
        <taxon>Oligostraca</taxon>
        <taxon>Ostracoda</taxon>
        <taxon>Podocopa</taxon>
        <taxon>Podocopida</taxon>
        <taxon>Cypridocopina</taxon>
        <taxon>Cypridoidea</taxon>
        <taxon>Cyprididae</taxon>
        <taxon>Notodromas</taxon>
    </lineage>
</organism>
<dbReference type="GO" id="GO:0005886">
    <property type="term" value="C:plasma membrane"/>
    <property type="evidence" value="ECO:0007669"/>
    <property type="project" value="TreeGrafter"/>
</dbReference>